<keyword evidence="7" id="KW-1185">Reference proteome</keyword>
<accession>A0A975B645</accession>
<sequence length="206" mass="21977">MIIKNLEVGPIMANCYILGCEETKEAVVIDPGDDADQILMALAESGLTVKYIINTHGHFDHVGANKKMKSATGAPILIHEGDAPMLSRLSTDATMFGLSAENSPGPDQEISDGDIISFGNFKLKVLHTPGHSPGGVALYTEGCVFVGDTLFSGSIGRTDLPGGNYEKLISSVKNKLFTLAEDTKVYCGHGPATTIGREKAYNPFFR</sequence>
<dbReference type="PANTHER" id="PTHR46233">
    <property type="entry name" value="HYDROXYACYLGLUTATHIONE HYDROLASE GLOC"/>
    <property type="match status" value="1"/>
</dbReference>
<evidence type="ECO:0000256" key="2">
    <source>
        <dbReference type="ARBA" id="ARBA00022723"/>
    </source>
</evidence>
<dbReference type="Pfam" id="PF00753">
    <property type="entry name" value="Lactamase_B"/>
    <property type="match status" value="1"/>
</dbReference>
<keyword evidence="4" id="KW-0862">Zinc</keyword>
<dbReference type="KEGG" id="dli:dnl_17750"/>
<dbReference type="AlphaFoldDB" id="A0A975B645"/>
<evidence type="ECO:0000256" key="1">
    <source>
        <dbReference type="ARBA" id="ARBA00001947"/>
    </source>
</evidence>
<keyword evidence="2" id="KW-0479">Metal-binding</keyword>
<dbReference type="InterPro" id="IPR051453">
    <property type="entry name" value="MBL_Glyoxalase_II"/>
</dbReference>
<proteinExistence type="predicted"/>
<dbReference type="SUPFAM" id="SSF56281">
    <property type="entry name" value="Metallo-hydrolase/oxidoreductase"/>
    <property type="match status" value="1"/>
</dbReference>
<dbReference type="GO" id="GO:0046872">
    <property type="term" value="F:metal ion binding"/>
    <property type="evidence" value="ECO:0007669"/>
    <property type="project" value="UniProtKB-KW"/>
</dbReference>
<evidence type="ECO:0000259" key="5">
    <source>
        <dbReference type="SMART" id="SM00849"/>
    </source>
</evidence>
<dbReference type="CDD" id="cd06262">
    <property type="entry name" value="metallo-hydrolase-like_MBL-fold"/>
    <property type="match status" value="1"/>
</dbReference>
<dbReference type="InterPro" id="IPR036866">
    <property type="entry name" value="RibonucZ/Hydroxyglut_hydro"/>
</dbReference>
<name>A0A975B645_9BACT</name>
<dbReference type="SMART" id="SM00849">
    <property type="entry name" value="Lactamase_B"/>
    <property type="match status" value="1"/>
</dbReference>
<evidence type="ECO:0000256" key="3">
    <source>
        <dbReference type="ARBA" id="ARBA00022801"/>
    </source>
</evidence>
<gene>
    <name evidence="6" type="ORF">dnl_17750</name>
</gene>
<dbReference type="RefSeq" id="WP_207691252.1">
    <property type="nucleotide sequence ID" value="NZ_CP061799.1"/>
</dbReference>
<dbReference type="Proteomes" id="UP000663720">
    <property type="component" value="Chromosome"/>
</dbReference>
<evidence type="ECO:0000313" key="6">
    <source>
        <dbReference type="EMBL" id="QTA79504.1"/>
    </source>
</evidence>
<evidence type="ECO:0000313" key="7">
    <source>
        <dbReference type="Proteomes" id="UP000663720"/>
    </source>
</evidence>
<dbReference type="InterPro" id="IPR001279">
    <property type="entry name" value="Metallo-B-lactamas"/>
</dbReference>
<dbReference type="PANTHER" id="PTHR46233:SF3">
    <property type="entry name" value="HYDROXYACYLGLUTATHIONE HYDROLASE GLOC"/>
    <property type="match status" value="1"/>
</dbReference>
<evidence type="ECO:0000256" key="4">
    <source>
        <dbReference type="ARBA" id="ARBA00022833"/>
    </source>
</evidence>
<comment type="cofactor">
    <cofactor evidence="1">
        <name>Zn(2+)</name>
        <dbReference type="ChEBI" id="CHEBI:29105"/>
    </cofactor>
</comment>
<dbReference type="Gene3D" id="3.60.15.10">
    <property type="entry name" value="Ribonuclease Z/Hydroxyacylglutathione hydrolase-like"/>
    <property type="match status" value="1"/>
</dbReference>
<reference evidence="6" key="1">
    <citation type="journal article" date="2021" name="Microb. Physiol.">
        <title>Proteogenomic Insights into the Physiology of Marine, Sulfate-Reducing, Filamentous Desulfonema limicola and Desulfonema magnum.</title>
        <authorList>
            <person name="Schnaars V."/>
            <person name="Wohlbrand L."/>
            <person name="Scheve S."/>
            <person name="Hinrichs C."/>
            <person name="Reinhardt R."/>
            <person name="Rabus R."/>
        </authorList>
    </citation>
    <scope>NUCLEOTIDE SEQUENCE</scope>
    <source>
        <strain evidence="6">5ac10</strain>
    </source>
</reference>
<protein>
    <submittedName>
        <fullName evidence="6">Beta-lactamase domain-containing protein</fullName>
    </submittedName>
</protein>
<feature type="domain" description="Metallo-beta-lactamase" evidence="5">
    <location>
        <begin position="12"/>
        <end position="189"/>
    </location>
</feature>
<organism evidence="6 7">
    <name type="scientific">Desulfonema limicola</name>
    <dbReference type="NCBI Taxonomy" id="45656"/>
    <lineage>
        <taxon>Bacteria</taxon>
        <taxon>Pseudomonadati</taxon>
        <taxon>Thermodesulfobacteriota</taxon>
        <taxon>Desulfobacteria</taxon>
        <taxon>Desulfobacterales</taxon>
        <taxon>Desulfococcaceae</taxon>
        <taxon>Desulfonema</taxon>
    </lineage>
</organism>
<keyword evidence="3" id="KW-0378">Hydrolase</keyword>
<dbReference type="EMBL" id="CP061799">
    <property type="protein sequence ID" value="QTA79504.1"/>
    <property type="molecule type" value="Genomic_DNA"/>
</dbReference>
<dbReference type="GO" id="GO:0016787">
    <property type="term" value="F:hydrolase activity"/>
    <property type="evidence" value="ECO:0007669"/>
    <property type="project" value="UniProtKB-KW"/>
</dbReference>